<dbReference type="InterPro" id="IPR036291">
    <property type="entry name" value="NAD(P)-bd_dom_sf"/>
</dbReference>
<dbReference type="InterPro" id="IPR002347">
    <property type="entry name" value="SDR_fam"/>
</dbReference>
<name>A0A2T5VIG0_9HYPH</name>
<dbReference type="PRINTS" id="PR00080">
    <property type="entry name" value="SDRFAMILY"/>
</dbReference>
<organism evidence="4 5">
    <name type="scientific">Breoghania corrubedonensis</name>
    <dbReference type="NCBI Taxonomy" id="665038"/>
    <lineage>
        <taxon>Bacteria</taxon>
        <taxon>Pseudomonadati</taxon>
        <taxon>Pseudomonadota</taxon>
        <taxon>Alphaproteobacteria</taxon>
        <taxon>Hyphomicrobiales</taxon>
        <taxon>Stappiaceae</taxon>
        <taxon>Breoghania</taxon>
    </lineage>
</organism>
<proteinExistence type="inferred from homology"/>
<evidence type="ECO:0000256" key="2">
    <source>
        <dbReference type="ARBA" id="ARBA00023002"/>
    </source>
</evidence>
<keyword evidence="5" id="KW-1185">Reference proteome</keyword>
<dbReference type="GO" id="GO:0016491">
    <property type="term" value="F:oxidoreductase activity"/>
    <property type="evidence" value="ECO:0007669"/>
    <property type="project" value="UniProtKB-KW"/>
</dbReference>
<dbReference type="AlphaFoldDB" id="A0A2T5VIG0"/>
<protein>
    <submittedName>
        <fullName evidence="4">Short-subunit dehydrogenase</fullName>
    </submittedName>
</protein>
<dbReference type="CDD" id="cd05374">
    <property type="entry name" value="17beta-HSD-like_SDR_c"/>
    <property type="match status" value="1"/>
</dbReference>
<gene>
    <name evidence="4" type="ORF">C8N35_1011562</name>
</gene>
<dbReference type="EMBL" id="QAYG01000001">
    <property type="protein sequence ID" value="PTW63508.1"/>
    <property type="molecule type" value="Genomic_DNA"/>
</dbReference>
<dbReference type="NCBIfam" id="NF004649">
    <property type="entry name" value="PRK05993.1"/>
    <property type="match status" value="1"/>
</dbReference>
<comment type="caution">
    <text evidence="4">The sequence shown here is derived from an EMBL/GenBank/DDBJ whole genome shotgun (WGS) entry which is preliminary data.</text>
</comment>
<dbReference type="Gene3D" id="3.40.50.720">
    <property type="entry name" value="NAD(P)-binding Rossmann-like Domain"/>
    <property type="match status" value="1"/>
</dbReference>
<dbReference type="SUPFAM" id="SSF51735">
    <property type="entry name" value="NAD(P)-binding Rossmann-fold domains"/>
    <property type="match status" value="1"/>
</dbReference>
<dbReference type="PANTHER" id="PTHR44169:SF6">
    <property type="entry name" value="NADPH-DEPENDENT 1-ACYLDIHYDROXYACETONE PHOSPHATE REDUCTASE"/>
    <property type="match status" value="1"/>
</dbReference>
<reference evidence="4 5" key="1">
    <citation type="submission" date="2018-04" db="EMBL/GenBank/DDBJ databases">
        <title>Genomic Encyclopedia of Archaeal and Bacterial Type Strains, Phase II (KMG-II): from individual species to whole genera.</title>
        <authorList>
            <person name="Goeker M."/>
        </authorList>
    </citation>
    <scope>NUCLEOTIDE SEQUENCE [LARGE SCALE GENOMIC DNA]</scope>
    <source>
        <strain evidence="4 5">DSM 23382</strain>
    </source>
</reference>
<evidence type="ECO:0000256" key="1">
    <source>
        <dbReference type="ARBA" id="ARBA00006484"/>
    </source>
</evidence>
<dbReference type="RefSeq" id="WP_107988925.1">
    <property type="nucleotide sequence ID" value="NZ_QAYG01000001.1"/>
</dbReference>
<comment type="similarity">
    <text evidence="1 3">Belongs to the short-chain dehydrogenases/reductases (SDR) family.</text>
</comment>
<dbReference type="Proteomes" id="UP000244081">
    <property type="component" value="Unassembled WGS sequence"/>
</dbReference>
<dbReference type="OrthoDB" id="9793825at2"/>
<dbReference type="Pfam" id="PF00106">
    <property type="entry name" value="adh_short"/>
    <property type="match status" value="1"/>
</dbReference>
<accession>A0A2T5VIG0</accession>
<evidence type="ECO:0000313" key="5">
    <source>
        <dbReference type="Proteomes" id="UP000244081"/>
    </source>
</evidence>
<evidence type="ECO:0000313" key="4">
    <source>
        <dbReference type="EMBL" id="PTW63508.1"/>
    </source>
</evidence>
<evidence type="ECO:0000256" key="3">
    <source>
        <dbReference type="RuleBase" id="RU000363"/>
    </source>
</evidence>
<dbReference type="PRINTS" id="PR00081">
    <property type="entry name" value="GDHRDH"/>
</dbReference>
<sequence>MGAPHSAAGRGRAVLITGCSSGIGAAAATGLKACGYRVLASARKPEDVENLKALGFEAFHLDYADEACVARAAEAVLSATDGALFGLVNNGAYSQPGAVEDVPRAALRDEFEANLFGWHDLTCRLIPSMRARGQGRIVQVSSVLGLIAMKYRGAYIASKFALEGLTDTLRMELSGSGIHVVLVEPGPIATRFSLNAAEQFRRNIDAENSVHRAVYKKRAARMERGGAKRFKLPPEAVVERIAEALAAERPKLRYPVTVPAHIAGIARRLLPGRMLDRVLGRASDREQ</sequence>
<keyword evidence="2" id="KW-0560">Oxidoreductase</keyword>
<dbReference type="PANTHER" id="PTHR44169">
    <property type="entry name" value="NADPH-DEPENDENT 1-ACYLDIHYDROXYACETONE PHOSPHATE REDUCTASE"/>
    <property type="match status" value="1"/>
</dbReference>